<dbReference type="InterPro" id="IPR009057">
    <property type="entry name" value="Homeodomain-like_sf"/>
</dbReference>
<keyword evidence="3" id="KW-0804">Transcription</keyword>
<reference evidence="6 7" key="1">
    <citation type="submission" date="2024-09" db="EMBL/GenBank/DDBJ databases">
        <authorList>
            <person name="Sun Q."/>
            <person name="Mori K."/>
        </authorList>
    </citation>
    <scope>NUCLEOTIDE SEQUENCE [LARGE SCALE GENOMIC DNA]</scope>
    <source>
        <strain evidence="6 7">JCM 3307</strain>
    </source>
</reference>
<evidence type="ECO:0000256" key="4">
    <source>
        <dbReference type="PROSITE-ProRule" id="PRU00335"/>
    </source>
</evidence>
<evidence type="ECO:0000256" key="1">
    <source>
        <dbReference type="ARBA" id="ARBA00023015"/>
    </source>
</evidence>
<dbReference type="SUPFAM" id="SSF46689">
    <property type="entry name" value="Homeodomain-like"/>
    <property type="match status" value="1"/>
</dbReference>
<feature type="DNA-binding region" description="H-T-H motif" evidence="4">
    <location>
        <begin position="50"/>
        <end position="69"/>
    </location>
</feature>
<dbReference type="PANTHER" id="PTHR30055:SF234">
    <property type="entry name" value="HTH-TYPE TRANSCRIPTIONAL REGULATOR BETI"/>
    <property type="match status" value="1"/>
</dbReference>
<evidence type="ECO:0000259" key="5">
    <source>
        <dbReference type="PROSITE" id="PS50977"/>
    </source>
</evidence>
<dbReference type="InterPro" id="IPR050109">
    <property type="entry name" value="HTH-type_TetR-like_transc_reg"/>
</dbReference>
<accession>A0ABV5MAA4</accession>
<evidence type="ECO:0000313" key="7">
    <source>
        <dbReference type="Proteomes" id="UP001589608"/>
    </source>
</evidence>
<dbReference type="PROSITE" id="PS50977">
    <property type="entry name" value="HTH_TETR_2"/>
    <property type="match status" value="1"/>
</dbReference>
<comment type="caution">
    <text evidence="6">The sequence shown here is derived from an EMBL/GenBank/DDBJ whole genome shotgun (WGS) entry which is preliminary data.</text>
</comment>
<dbReference type="EMBL" id="JBHMCA010000043">
    <property type="protein sequence ID" value="MFB9445774.1"/>
    <property type="molecule type" value="Genomic_DNA"/>
</dbReference>
<evidence type="ECO:0000256" key="3">
    <source>
        <dbReference type="ARBA" id="ARBA00023163"/>
    </source>
</evidence>
<keyword evidence="7" id="KW-1185">Reference proteome</keyword>
<keyword evidence="1" id="KW-0805">Transcription regulation</keyword>
<dbReference type="Proteomes" id="UP001589608">
    <property type="component" value="Unassembled WGS sequence"/>
</dbReference>
<dbReference type="Gene3D" id="1.10.357.10">
    <property type="entry name" value="Tetracycline Repressor, domain 2"/>
    <property type="match status" value="1"/>
</dbReference>
<dbReference type="PANTHER" id="PTHR30055">
    <property type="entry name" value="HTH-TYPE TRANSCRIPTIONAL REGULATOR RUTR"/>
    <property type="match status" value="1"/>
</dbReference>
<feature type="domain" description="HTH tetR-type" evidence="5">
    <location>
        <begin position="27"/>
        <end position="87"/>
    </location>
</feature>
<dbReference type="RefSeq" id="WP_223093153.1">
    <property type="nucleotide sequence ID" value="NZ_CP061913.1"/>
</dbReference>
<protein>
    <submittedName>
        <fullName evidence="6">TetR family transcriptional regulator</fullName>
    </submittedName>
</protein>
<keyword evidence="2 4" id="KW-0238">DNA-binding</keyword>
<proteinExistence type="predicted"/>
<sequence>MSDTAVSWLPEGAAGATLGGLRERKKREMRARLSGVATRMFLERGFAEVRVTEIAEACGVSERTVFNYFPTKESLLLDRFDDTLSALRTALANPAAVPLPSTFAVLDAELRGLTGWLGTQPDPAEAAATIRRFRALTTSTPELRAHQHDMVDLLTGTVTGLLAARVGASDDAPEAHIAAVALLGLWRVQGASLQRHLRAGNDPTRVHDLVSADVRAAAATIAPIFERFA</sequence>
<dbReference type="PRINTS" id="PR00455">
    <property type="entry name" value="HTHTETR"/>
</dbReference>
<dbReference type="Pfam" id="PF00440">
    <property type="entry name" value="TetR_N"/>
    <property type="match status" value="1"/>
</dbReference>
<gene>
    <name evidence="6" type="ORF">ACFFTR_22060</name>
</gene>
<name>A0ABV5MAA4_9ACTN</name>
<organism evidence="6 7">
    <name type="scientific">Dactylosporangium vinaceum</name>
    <dbReference type="NCBI Taxonomy" id="53362"/>
    <lineage>
        <taxon>Bacteria</taxon>
        <taxon>Bacillati</taxon>
        <taxon>Actinomycetota</taxon>
        <taxon>Actinomycetes</taxon>
        <taxon>Micromonosporales</taxon>
        <taxon>Micromonosporaceae</taxon>
        <taxon>Dactylosporangium</taxon>
    </lineage>
</organism>
<dbReference type="InterPro" id="IPR001647">
    <property type="entry name" value="HTH_TetR"/>
</dbReference>
<evidence type="ECO:0000313" key="6">
    <source>
        <dbReference type="EMBL" id="MFB9445774.1"/>
    </source>
</evidence>
<evidence type="ECO:0000256" key="2">
    <source>
        <dbReference type="ARBA" id="ARBA00023125"/>
    </source>
</evidence>